<evidence type="ECO:0000259" key="1">
    <source>
        <dbReference type="PROSITE" id="PS51071"/>
    </source>
</evidence>
<keyword evidence="3" id="KW-1185">Reference proteome</keyword>
<evidence type="ECO:0000313" key="2">
    <source>
        <dbReference type="EMBL" id="MST55354.1"/>
    </source>
</evidence>
<organism evidence="2 3">
    <name type="scientific">Pyramidobacter porci</name>
    <dbReference type="NCBI Taxonomy" id="2605789"/>
    <lineage>
        <taxon>Bacteria</taxon>
        <taxon>Thermotogati</taxon>
        <taxon>Synergistota</taxon>
        <taxon>Synergistia</taxon>
        <taxon>Synergistales</taxon>
        <taxon>Dethiosulfovibrionaceae</taxon>
        <taxon>Pyramidobacter</taxon>
    </lineage>
</organism>
<dbReference type="AlphaFoldDB" id="A0A6L5YAM3"/>
<dbReference type="GO" id="GO:0003677">
    <property type="term" value="F:DNA binding"/>
    <property type="evidence" value="ECO:0007669"/>
    <property type="project" value="InterPro"/>
</dbReference>
<dbReference type="Pfam" id="PF01418">
    <property type="entry name" value="HTH_6"/>
    <property type="match status" value="1"/>
</dbReference>
<dbReference type="PANTHER" id="PTHR30514:SF10">
    <property type="entry name" value="MURR_RPIR FAMILY TRANSCRIPTIONAL REGULATOR"/>
    <property type="match status" value="1"/>
</dbReference>
<protein>
    <submittedName>
        <fullName evidence="2">MurR/RpiR family transcriptional regulator</fullName>
    </submittedName>
</protein>
<dbReference type="InterPro" id="IPR036388">
    <property type="entry name" value="WH-like_DNA-bd_sf"/>
</dbReference>
<reference evidence="2 3" key="1">
    <citation type="submission" date="2019-08" db="EMBL/GenBank/DDBJ databases">
        <title>In-depth cultivation of the pig gut microbiome towards novel bacterial diversity and tailored functional studies.</title>
        <authorList>
            <person name="Wylensek D."/>
            <person name="Hitch T.C.A."/>
            <person name="Clavel T."/>
        </authorList>
    </citation>
    <scope>NUCLEOTIDE SEQUENCE [LARGE SCALE GENOMIC DNA]</scope>
    <source>
        <strain evidence="2 3">SM-530-WT-4B</strain>
    </source>
</reference>
<dbReference type="PANTHER" id="PTHR30514">
    <property type="entry name" value="GLUCOKINASE"/>
    <property type="match status" value="1"/>
</dbReference>
<dbReference type="Gene3D" id="1.10.10.10">
    <property type="entry name" value="Winged helix-like DNA-binding domain superfamily/Winged helix DNA-binding domain"/>
    <property type="match status" value="1"/>
</dbReference>
<accession>A0A6L5YAM3</accession>
<dbReference type="Gene3D" id="3.40.50.10490">
    <property type="entry name" value="Glucose-6-phosphate isomerase like protein, domain 1"/>
    <property type="match status" value="1"/>
</dbReference>
<dbReference type="GO" id="GO:1901135">
    <property type="term" value="P:carbohydrate derivative metabolic process"/>
    <property type="evidence" value="ECO:0007669"/>
    <property type="project" value="InterPro"/>
</dbReference>
<dbReference type="InterPro" id="IPR000281">
    <property type="entry name" value="HTH_RpiR"/>
</dbReference>
<dbReference type="GO" id="GO:0097367">
    <property type="term" value="F:carbohydrate derivative binding"/>
    <property type="evidence" value="ECO:0007669"/>
    <property type="project" value="InterPro"/>
</dbReference>
<dbReference type="InterPro" id="IPR009057">
    <property type="entry name" value="Homeodomain-like_sf"/>
</dbReference>
<dbReference type="Proteomes" id="UP000473699">
    <property type="component" value="Unassembled WGS sequence"/>
</dbReference>
<dbReference type="SUPFAM" id="SSF46689">
    <property type="entry name" value="Homeodomain-like"/>
    <property type="match status" value="1"/>
</dbReference>
<proteinExistence type="predicted"/>
<comment type="caution">
    <text evidence="2">The sequence shown here is derived from an EMBL/GenBank/DDBJ whole genome shotgun (WGS) entry which is preliminary data.</text>
</comment>
<evidence type="ECO:0000313" key="3">
    <source>
        <dbReference type="Proteomes" id="UP000473699"/>
    </source>
</evidence>
<gene>
    <name evidence="2" type="ORF">FYJ74_04810</name>
</gene>
<name>A0A6L5YAM3_9BACT</name>
<sequence length="262" mass="29487">MFYGKLPILLLAELVEHPSDATNARIASYILTHMGELRDLSIKELAADCYVSTASVSRFCRDIGLTDFADLRRLINNTDLKFEIASNAPSPAAQKKEYIGAVIDAIALARDSLDMRMIELLARDIEKFDKISVFGPLKAATAALNLQTNLLMLGKLVNTSLRYSKQIDYLEKADENDLVIIFSYSGIYFGYKYSQNRIHPNIKRPKIWFVTGNPLVRENDYLDCVITFKSKQDQASHPYQLQIAADLIAQSYAHLKNSAQAK</sequence>
<dbReference type="InterPro" id="IPR047640">
    <property type="entry name" value="RpiR-like"/>
</dbReference>
<dbReference type="GO" id="GO:0003700">
    <property type="term" value="F:DNA-binding transcription factor activity"/>
    <property type="evidence" value="ECO:0007669"/>
    <property type="project" value="InterPro"/>
</dbReference>
<dbReference type="SUPFAM" id="SSF53697">
    <property type="entry name" value="SIS domain"/>
    <property type="match status" value="1"/>
</dbReference>
<dbReference type="PROSITE" id="PS51071">
    <property type="entry name" value="HTH_RPIR"/>
    <property type="match status" value="1"/>
</dbReference>
<dbReference type="RefSeq" id="WP_078016335.1">
    <property type="nucleotide sequence ID" value="NZ_VUNH01000004.1"/>
</dbReference>
<dbReference type="InterPro" id="IPR046348">
    <property type="entry name" value="SIS_dom_sf"/>
</dbReference>
<feature type="domain" description="HTH rpiR-type" evidence="1">
    <location>
        <begin position="6"/>
        <end position="82"/>
    </location>
</feature>
<dbReference type="EMBL" id="VUNH01000004">
    <property type="protein sequence ID" value="MST55354.1"/>
    <property type="molecule type" value="Genomic_DNA"/>
</dbReference>